<dbReference type="NCBIfam" id="TIGR01695">
    <property type="entry name" value="murJ_mviN"/>
    <property type="match status" value="1"/>
</dbReference>
<dbReference type="InterPro" id="IPR051050">
    <property type="entry name" value="Lipid_II_flippase_MurJ/MviN"/>
</dbReference>
<keyword evidence="5 10" id="KW-0573">Peptidoglycan synthesis</keyword>
<evidence type="ECO:0000313" key="12">
    <source>
        <dbReference type="EMBL" id="ELA09014.1"/>
    </source>
</evidence>
<accession>L2F7G2</accession>
<comment type="similarity">
    <text evidence="9 10 11">Belongs to the MurJ/MviN family.</text>
</comment>
<dbReference type="RefSeq" id="WP_009501416.1">
    <property type="nucleotide sequence ID" value="NZ_ANIN01000001.1"/>
</dbReference>
<keyword evidence="2 10" id="KW-1003">Cell membrane</keyword>
<evidence type="ECO:0000256" key="11">
    <source>
        <dbReference type="PIRNR" id="PIRNR002869"/>
    </source>
</evidence>
<keyword evidence="10" id="KW-0997">Cell inner membrane</keyword>
<evidence type="ECO:0000256" key="8">
    <source>
        <dbReference type="ARBA" id="ARBA00060041"/>
    </source>
</evidence>
<dbReference type="Proteomes" id="UP000023795">
    <property type="component" value="Unassembled WGS sequence"/>
</dbReference>
<feature type="transmembrane region" description="Helical" evidence="10">
    <location>
        <begin position="196"/>
        <end position="219"/>
    </location>
</feature>
<dbReference type="GO" id="GO:0015648">
    <property type="term" value="F:lipid-linked peptidoglycan transporter activity"/>
    <property type="evidence" value="ECO:0007669"/>
    <property type="project" value="UniProtKB-UniRule"/>
</dbReference>
<feature type="transmembrane region" description="Helical" evidence="10">
    <location>
        <begin position="239"/>
        <end position="264"/>
    </location>
</feature>
<keyword evidence="13" id="KW-1185">Reference proteome</keyword>
<evidence type="ECO:0000256" key="4">
    <source>
        <dbReference type="ARBA" id="ARBA00022960"/>
    </source>
</evidence>
<proteinExistence type="inferred from homology"/>
<dbReference type="Pfam" id="PF03023">
    <property type="entry name" value="MurJ"/>
    <property type="match status" value="1"/>
</dbReference>
<sequence>MTAYKANKNPKNLVKSTAVVSFFTLISRILGLVRDMVFMAVFGASGFMDAFLVAFKIPNFLRRLFAEGAFAQAFIPVLTDYQQKSTFMELQRFIGCMSGVLLLFLSLISTGMIVFAPWVVKLFAIGFANDGEYFYLTVHLFQLMFPYLLLITLTAFAGSILQSYHRFIIPAMTPMVLNVCLIIFALYVAPTLYQPILALGYAVLLAGVLQLLLQCIPVYQQKLLILPRLDWQHQGVHQVLKSLLPAIFGVSVLQINLLLNTVIATFLPTGSVSWLYAAERMSELPLGLIGTAIGAVILPTLSRYSRDDPKLLQHTLDWACKWVMLLGLPASVALVQISQALMLALFARGEFDWQDAKMSGMALQAMSVGILPFMFIKVFAPVFFAQKNSKIPVKWGFYSVLANVLFGLGLLVIFRYWNIALHISLALATSLSAWVNATGLYYSLSKRQIFYFTKPWQALVLRFLLANVAMSVALQGLLNLFPVAQMGEILVLLAICIVAMIIYALVLLLSGFKINVLKYQ</sequence>
<feature type="transmembrane region" description="Helical" evidence="10">
    <location>
        <begin position="36"/>
        <end position="55"/>
    </location>
</feature>
<dbReference type="UniPathway" id="UPA00219"/>
<dbReference type="GO" id="GO:0005886">
    <property type="term" value="C:plasma membrane"/>
    <property type="evidence" value="ECO:0007669"/>
    <property type="project" value="UniProtKB-SubCell"/>
</dbReference>
<feature type="transmembrane region" description="Helical" evidence="10">
    <location>
        <begin position="322"/>
        <end position="346"/>
    </location>
</feature>
<evidence type="ECO:0000256" key="6">
    <source>
        <dbReference type="ARBA" id="ARBA00022989"/>
    </source>
</evidence>
<evidence type="ECO:0000313" key="13">
    <source>
        <dbReference type="Proteomes" id="UP000023795"/>
    </source>
</evidence>
<feature type="transmembrane region" description="Helical" evidence="10">
    <location>
        <begin position="489"/>
        <end position="512"/>
    </location>
</feature>
<dbReference type="GO" id="GO:0034204">
    <property type="term" value="P:lipid translocation"/>
    <property type="evidence" value="ECO:0007669"/>
    <property type="project" value="TreeGrafter"/>
</dbReference>
<keyword evidence="4 10" id="KW-0133">Cell shape</keyword>
<keyword evidence="10 11" id="KW-0961">Cell wall biogenesis/degradation</keyword>
<evidence type="ECO:0000256" key="1">
    <source>
        <dbReference type="ARBA" id="ARBA00004651"/>
    </source>
</evidence>
<feature type="transmembrane region" description="Helical" evidence="10">
    <location>
        <begin position="12"/>
        <end position="30"/>
    </location>
</feature>
<dbReference type="GO" id="GO:0071555">
    <property type="term" value="P:cell wall organization"/>
    <property type="evidence" value="ECO:0007669"/>
    <property type="project" value="UniProtKB-UniRule"/>
</dbReference>
<evidence type="ECO:0000256" key="3">
    <source>
        <dbReference type="ARBA" id="ARBA00022692"/>
    </source>
</evidence>
<keyword evidence="6 10" id="KW-1133">Transmembrane helix</keyword>
<dbReference type="PIRSF" id="PIRSF002869">
    <property type="entry name" value="MviN"/>
    <property type="match status" value="1"/>
</dbReference>
<comment type="caution">
    <text evidence="12">The sequence shown here is derived from an EMBL/GenBank/DDBJ whole genome shotgun (WGS) entry which is preliminary data.</text>
</comment>
<dbReference type="GO" id="GO:0009252">
    <property type="term" value="P:peptidoglycan biosynthetic process"/>
    <property type="evidence" value="ECO:0007669"/>
    <property type="project" value="UniProtKB-UniRule"/>
</dbReference>
<organism evidence="12 13">
    <name type="scientific">Moraxella macacae 0408225</name>
    <dbReference type="NCBI Taxonomy" id="1230338"/>
    <lineage>
        <taxon>Bacteria</taxon>
        <taxon>Pseudomonadati</taxon>
        <taxon>Pseudomonadota</taxon>
        <taxon>Gammaproteobacteria</taxon>
        <taxon>Moraxellales</taxon>
        <taxon>Moraxellaceae</taxon>
        <taxon>Moraxella</taxon>
    </lineage>
</organism>
<feature type="transmembrane region" description="Helical" evidence="10">
    <location>
        <begin position="397"/>
        <end position="417"/>
    </location>
</feature>
<feature type="transmembrane region" description="Helical" evidence="10">
    <location>
        <begin position="423"/>
        <end position="444"/>
    </location>
</feature>
<dbReference type="PRINTS" id="PR01806">
    <property type="entry name" value="VIRFACTRMVIN"/>
</dbReference>
<feature type="transmembrane region" description="Helical" evidence="10">
    <location>
        <begin position="93"/>
        <end position="120"/>
    </location>
</feature>
<reference evidence="12 13" key="1">
    <citation type="journal article" date="2013" name="Genome Announc.">
        <title>Genome Sequence of Moraxella macacae 0408225, a Novel Bacterial Species Isolated from a Cynomolgus Macaque with Epistaxis.</title>
        <authorList>
            <person name="Ladner J.T."/>
            <person name="Whitehouse C.A."/>
            <person name="Koroleva G.I."/>
            <person name="Palacios G.F."/>
        </authorList>
    </citation>
    <scope>NUCLEOTIDE SEQUENCE [LARGE SCALE GENOMIC DNA]</scope>
    <source>
        <strain evidence="12 13">0408225</strain>
    </source>
</reference>
<comment type="subcellular location">
    <subcellularLocation>
        <location evidence="10">Cell inner membrane</location>
        <topology evidence="10">Multi-pass membrane protein</topology>
    </subcellularLocation>
    <subcellularLocation>
        <location evidence="1">Cell membrane</location>
        <topology evidence="1">Multi-pass membrane protein</topology>
    </subcellularLocation>
</comment>
<dbReference type="CDD" id="cd13123">
    <property type="entry name" value="MATE_MurJ_like"/>
    <property type="match status" value="1"/>
</dbReference>
<dbReference type="InterPro" id="IPR004268">
    <property type="entry name" value="MurJ"/>
</dbReference>
<keyword evidence="3 10" id="KW-0812">Transmembrane</keyword>
<evidence type="ECO:0000256" key="2">
    <source>
        <dbReference type="ARBA" id="ARBA00022475"/>
    </source>
</evidence>
<keyword evidence="10 11" id="KW-0813">Transport</keyword>
<feature type="transmembrane region" description="Helical" evidence="10">
    <location>
        <begin position="456"/>
        <end position="477"/>
    </location>
</feature>
<feature type="transmembrane region" description="Helical" evidence="10">
    <location>
        <begin position="168"/>
        <end position="190"/>
    </location>
</feature>
<gene>
    <name evidence="10" type="primary">murJ</name>
    <name evidence="12" type="ORF">MOMA_01355</name>
</gene>
<protein>
    <recommendedName>
        <fullName evidence="10">Probable lipid II flippase MurJ</fullName>
    </recommendedName>
</protein>
<dbReference type="EMBL" id="ANIN01000001">
    <property type="protein sequence ID" value="ELA09014.1"/>
    <property type="molecule type" value="Genomic_DNA"/>
</dbReference>
<dbReference type="PANTHER" id="PTHR47019">
    <property type="entry name" value="LIPID II FLIPPASE MURJ"/>
    <property type="match status" value="1"/>
</dbReference>
<feature type="transmembrane region" description="Helical" evidence="10">
    <location>
        <begin position="284"/>
        <end position="301"/>
    </location>
</feature>
<evidence type="ECO:0000256" key="10">
    <source>
        <dbReference type="HAMAP-Rule" id="MF_02078"/>
    </source>
</evidence>
<comment type="pathway">
    <text evidence="10">Cell wall biogenesis; peptidoglycan biosynthesis.</text>
</comment>
<evidence type="ECO:0000256" key="7">
    <source>
        <dbReference type="ARBA" id="ARBA00023136"/>
    </source>
</evidence>
<dbReference type="HAMAP" id="MF_02078">
    <property type="entry name" value="MurJ_MviN"/>
    <property type="match status" value="1"/>
</dbReference>
<dbReference type="PANTHER" id="PTHR47019:SF1">
    <property type="entry name" value="LIPID II FLIPPASE MURJ"/>
    <property type="match status" value="1"/>
</dbReference>
<dbReference type="PATRIC" id="fig|1230338.3.peg.298"/>
<feature type="transmembrane region" description="Helical" evidence="10">
    <location>
        <begin position="366"/>
        <end position="385"/>
    </location>
</feature>
<dbReference type="eggNOG" id="COG0728">
    <property type="taxonomic scope" value="Bacteria"/>
</dbReference>
<comment type="function">
    <text evidence="8 10 11">Involved in peptidoglycan biosynthesis. Transports lipid-linked peptidoglycan precursors from the inner to the outer leaflet of the cytoplasmic membrane.</text>
</comment>
<keyword evidence="7 10" id="KW-0472">Membrane</keyword>
<dbReference type="OrthoDB" id="9816572at2"/>
<feature type="transmembrane region" description="Helical" evidence="10">
    <location>
        <begin position="140"/>
        <end position="161"/>
    </location>
</feature>
<dbReference type="AlphaFoldDB" id="L2F7G2"/>
<evidence type="ECO:0000256" key="9">
    <source>
        <dbReference type="ARBA" id="ARBA00061532"/>
    </source>
</evidence>
<dbReference type="STRING" id="1230338.MOMA_01355"/>
<name>L2F7G2_9GAMM</name>
<dbReference type="GO" id="GO:0008360">
    <property type="term" value="P:regulation of cell shape"/>
    <property type="evidence" value="ECO:0007669"/>
    <property type="project" value="UniProtKB-UniRule"/>
</dbReference>
<evidence type="ECO:0000256" key="5">
    <source>
        <dbReference type="ARBA" id="ARBA00022984"/>
    </source>
</evidence>